<feature type="domain" description="Sushi" evidence="7">
    <location>
        <begin position="708"/>
        <end position="765"/>
    </location>
</feature>
<evidence type="ECO:0000256" key="5">
    <source>
        <dbReference type="ARBA" id="ARBA00023157"/>
    </source>
</evidence>
<dbReference type="Gene3D" id="2.10.70.10">
    <property type="entry name" value="Complement Module, domain 1"/>
    <property type="match status" value="4"/>
</dbReference>
<feature type="domain" description="Sushi" evidence="7">
    <location>
        <begin position="427"/>
        <end position="484"/>
    </location>
</feature>
<dbReference type="PANTHER" id="PTHR11878:SF65">
    <property type="entry name" value="NA_CA-EXCHANGE PROTEIN, ISOFORM G"/>
    <property type="match status" value="1"/>
</dbReference>
<feature type="disulfide bond" evidence="6">
    <location>
        <begin position="455"/>
        <end position="482"/>
    </location>
</feature>
<dbReference type="InterPro" id="IPR038081">
    <property type="entry name" value="CalX-like_sf"/>
</dbReference>
<organism evidence="8 9">
    <name type="scientific">Geodia barretti</name>
    <name type="common">Barrett's horny sponge</name>
    <dbReference type="NCBI Taxonomy" id="519541"/>
    <lineage>
        <taxon>Eukaryota</taxon>
        <taxon>Metazoa</taxon>
        <taxon>Porifera</taxon>
        <taxon>Demospongiae</taxon>
        <taxon>Heteroscleromorpha</taxon>
        <taxon>Tetractinellida</taxon>
        <taxon>Astrophorina</taxon>
        <taxon>Geodiidae</taxon>
        <taxon>Geodia</taxon>
    </lineage>
</organism>
<dbReference type="SUPFAM" id="SSF141072">
    <property type="entry name" value="CalX-like"/>
    <property type="match status" value="7"/>
</dbReference>
<evidence type="ECO:0000256" key="1">
    <source>
        <dbReference type="ARBA" id="ARBA00022729"/>
    </source>
</evidence>
<proteinExistence type="predicted"/>
<keyword evidence="1" id="KW-0732">Signal</keyword>
<dbReference type="InterPro" id="IPR003644">
    <property type="entry name" value="Calx_beta"/>
</dbReference>
<evidence type="ECO:0000256" key="3">
    <source>
        <dbReference type="ARBA" id="ARBA00022837"/>
    </source>
</evidence>
<evidence type="ECO:0000313" key="9">
    <source>
        <dbReference type="Proteomes" id="UP001174909"/>
    </source>
</evidence>
<dbReference type="GO" id="GO:0007154">
    <property type="term" value="P:cell communication"/>
    <property type="evidence" value="ECO:0007669"/>
    <property type="project" value="InterPro"/>
</dbReference>
<name>A0AA35WCW9_GEOBA</name>
<dbReference type="Pfam" id="PF00084">
    <property type="entry name" value="Sushi"/>
    <property type="match status" value="4"/>
</dbReference>
<dbReference type="EMBL" id="CASHTH010000887">
    <property type="protein sequence ID" value="CAI8008667.1"/>
    <property type="molecule type" value="Genomic_DNA"/>
</dbReference>
<dbReference type="InterPro" id="IPR051171">
    <property type="entry name" value="CaCA"/>
</dbReference>
<dbReference type="Proteomes" id="UP001174909">
    <property type="component" value="Unassembled WGS sequence"/>
</dbReference>
<reference evidence="8" key="1">
    <citation type="submission" date="2023-03" db="EMBL/GenBank/DDBJ databases">
        <authorList>
            <person name="Steffen K."/>
            <person name="Cardenas P."/>
        </authorList>
    </citation>
    <scope>NUCLEOTIDE SEQUENCE</scope>
</reference>
<dbReference type="AlphaFoldDB" id="A0AA35WCW9"/>
<dbReference type="InterPro" id="IPR035976">
    <property type="entry name" value="Sushi/SCR/CCP_sf"/>
</dbReference>
<comment type="caution">
    <text evidence="6">Lacks conserved residue(s) required for the propagation of feature annotation.</text>
</comment>
<gene>
    <name evidence="8" type="ORF">GBAR_LOCUS5930</name>
</gene>
<dbReference type="PROSITE" id="PS50923">
    <property type="entry name" value="SUSHI"/>
    <property type="match status" value="3"/>
</dbReference>
<sequence length="969" mass="102204">MTTWWRMLKNLPQSLSSLENVMIVEDRATVTVLDNDVLVSFDPTSYTVTEGEDGAVELILVRSGDLSRATVVTVTTADGSAIADSDYTTTTMTVTFQTGETGARVSVQITDDNMVENVEEFTAILSSLENVMIVEDRATVTVLDNDVFVSFDPTSYTVTEGEDGAVELILVRSGYLSRATVVTVTTADGSAIAGSDYTATTRTVTFQTGDTGARVSVQTTDDLLIESSETFLGLLTSSEPTVMIGDGTATVTILDNDGCPSLPDIPNGSVAVSGFGTGDTAVYSCDEGYELVGNSTRECLFDSSWNGEVPICRSLAVSLSFEPTSYTVTEGEDGAVELRLVRSGDLSRATVVTVTTADGSAIADSDYTATTRTVTFQTGDTGARVSVQTTDDLLIESSETFLGLLTSSEPTVMIGDGTATVTILDNDGCPSLPDIPNGSVAVSGFGTGDTAVYSCDEGYELVGNSTRECLFDSSWNGEAPVCRSLAVSVSFEPTSYTVTEGEDGVVELRLVRSGDLSRATVVAVTTADGSAIADSDYTTTTMTVTFETGETVARVSVQITNDNMVENVEEFTATLSSSESNVMIIEDRATVTVLDNDVFVSFDPTSYTVTEGEDGAVELILVRSGYLSRATVVTVTTADGSAIVGSDYTATTRTVTFQTGDTGARVSVQITDDLLIESSETFLGLLTSSEPTVMIGDGTATVTILDNDGCPSLPDIPNGSVAVSGFGTGDTAVYFCDEGYELVGNSTRECLFDSSWNGEAPICRSLAAGETETAVSVQISNDLLIESSETFLGLLTSSEPNVMIGDGTATVTILDNDGCPSLPDIPNGSVAVSGFGTGDMAVYSCDEGYELVGNPTRECLTDSHGVERLQSVAVLLYWCFFDPVSYTVTEGEDEFAIMRLNRSGNTHLTTNLTFMTVRGTADESDFTPSWGDVVFEAGVTIVVVNVMITNDATLEDDEIFTATIISRKT</sequence>
<feature type="domain" description="Sushi" evidence="7">
    <location>
        <begin position="257"/>
        <end position="314"/>
    </location>
</feature>
<accession>A0AA35WCW9</accession>
<dbReference type="SMART" id="SM00032">
    <property type="entry name" value="CCP"/>
    <property type="match status" value="4"/>
</dbReference>
<dbReference type="SMART" id="SM00237">
    <property type="entry name" value="Calx_beta"/>
    <property type="match status" value="6"/>
</dbReference>
<keyword evidence="4" id="KW-0406">Ion transport</keyword>
<dbReference type="CDD" id="cd00033">
    <property type="entry name" value="CCP"/>
    <property type="match status" value="4"/>
</dbReference>
<keyword evidence="3" id="KW-0106">Calcium</keyword>
<keyword evidence="5 6" id="KW-1015">Disulfide bond</keyword>
<evidence type="ECO:0000256" key="4">
    <source>
        <dbReference type="ARBA" id="ARBA00023065"/>
    </source>
</evidence>
<keyword evidence="9" id="KW-1185">Reference proteome</keyword>
<evidence type="ECO:0000313" key="8">
    <source>
        <dbReference type="EMBL" id="CAI8008667.1"/>
    </source>
</evidence>
<protein>
    <submittedName>
        <fullName evidence="8">FRAS1-related extracellular matrix protein 2</fullName>
    </submittedName>
</protein>
<keyword evidence="6" id="KW-0768">Sushi</keyword>
<evidence type="ECO:0000259" key="7">
    <source>
        <dbReference type="PROSITE" id="PS50923"/>
    </source>
</evidence>
<evidence type="ECO:0000256" key="2">
    <source>
        <dbReference type="ARBA" id="ARBA00022737"/>
    </source>
</evidence>
<dbReference type="Pfam" id="PF03160">
    <property type="entry name" value="Calx-beta"/>
    <property type="match status" value="5"/>
</dbReference>
<evidence type="ECO:0000256" key="6">
    <source>
        <dbReference type="PROSITE-ProRule" id="PRU00302"/>
    </source>
</evidence>
<feature type="disulfide bond" evidence="6">
    <location>
        <begin position="285"/>
        <end position="312"/>
    </location>
</feature>
<comment type="caution">
    <text evidence="8">The sequence shown here is derived from an EMBL/GenBank/DDBJ whole genome shotgun (WGS) entry which is preliminary data.</text>
</comment>
<feature type="disulfide bond" evidence="6">
    <location>
        <begin position="736"/>
        <end position="763"/>
    </location>
</feature>
<dbReference type="GO" id="GO:0016020">
    <property type="term" value="C:membrane"/>
    <property type="evidence" value="ECO:0007669"/>
    <property type="project" value="InterPro"/>
</dbReference>
<dbReference type="Gene3D" id="2.60.40.2030">
    <property type="match status" value="7"/>
</dbReference>
<keyword evidence="2" id="KW-0677">Repeat</keyword>
<keyword evidence="4" id="KW-0813">Transport</keyword>
<dbReference type="InterPro" id="IPR000436">
    <property type="entry name" value="Sushi_SCR_CCP_dom"/>
</dbReference>
<dbReference type="SUPFAM" id="SSF57535">
    <property type="entry name" value="Complement control module/SCR domain"/>
    <property type="match status" value="4"/>
</dbReference>
<dbReference type="GO" id="GO:0030001">
    <property type="term" value="P:metal ion transport"/>
    <property type="evidence" value="ECO:0007669"/>
    <property type="project" value="TreeGrafter"/>
</dbReference>
<dbReference type="PANTHER" id="PTHR11878">
    <property type="entry name" value="SODIUM/CALCIUM EXCHANGER"/>
    <property type="match status" value="1"/>
</dbReference>